<feature type="transmembrane region" description="Helical" evidence="2">
    <location>
        <begin position="73"/>
        <end position="99"/>
    </location>
</feature>
<keyword evidence="2" id="KW-0812">Transmembrane</keyword>
<dbReference type="AlphaFoldDB" id="A0A944CI66"/>
<feature type="transmembrane region" description="Helical" evidence="2">
    <location>
        <begin position="152"/>
        <end position="172"/>
    </location>
</feature>
<organism evidence="3 4">
    <name type="scientific">Roseibium polysiphoniae</name>
    <dbReference type="NCBI Taxonomy" id="2571221"/>
    <lineage>
        <taxon>Bacteria</taxon>
        <taxon>Pseudomonadati</taxon>
        <taxon>Pseudomonadota</taxon>
        <taxon>Alphaproteobacteria</taxon>
        <taxon>Hyphomicrobiales</taxon>
        <taxon>Stappiaceae</taxon>
        <taxon>Roseibium</taxon>
    </lineage>
</organism>
<dbReference type="Pfam" id="PF04143">
    <property type="entry name" value="Sulf_transp"/>
    <property type="match status" value="1"/>
</dbReference>
<feature type="transmembrane region" description="Helical" evidence="2">
    <location>
        <begin position="42"/>
        <end position="61"/>
    </location>
</feature>
<evidence type="ECO:0000256" key="2">
    <source>
        <dbReference type="SAM" id="Phobius"/>
    </source>
</evidence>
<sequence length="207" mass="21678">MSLFFMIVLGLVMGLVFGVALEKSRVMEPGVLVGQFQFRNFIMLKMFLAATATGLLVLAVLNGVFDVPLHPKAAAWGPVIIGGLILGIGIALAGACPGTALAQIGAGYKDAWAVVAGGILGAMVYGYNIDWFKSVLDFGDAGKITFADLNPLPFWALALLAAAGLIALMVVLERLSPSAIENGRCDVPMEGPDDDRLGHQVHGQPAE</sequence>
<keyword evidence="2" id="KW-0472">Membrane</keyword>
<feature type="region of interest" description="Disordered" evidence="1">
    <location>
        <begin position="186"/>
        <end position="207"/>
    </location>
</feature>
<feature type="transmembrane region" description="Helical" evidence="2">
    <location>
        <begin position="111"/>
        <end position="132"/>
    </location>
</feature>
<proteinExistence type="predicted"/>
<name>A0A944CI66_9HYPH</name>
<protein>
    <recommendedName>
        <fullName evidence="5">Sulphur transport domain-containing protein</fullName>
    </recommendedName>
</protein>
<keyword evidence="2" id="KW-1133">Transmembrane helix</keyword>
<dbReference type="EMBL" id="QTKU01000007">
    <property type="protein sequence ID" value="MBS8262726.1"/>
    <property type="molecule type" value="Genomic_DNA"/>
</dbReference>
<evidence type="ECO:0000313" key="3">
    <source>
        <dbReference type="EMBL" id="MBS8262726.1"/>
    </source>
</evidence>
<comment type="caution">
    <text evidence="3">The sequence shown here is derived from an EMBL/GenBank/DDBJ whole genome shotgun (WGS) entry which is preliminary data.</text>
</comment>
<reference evidence="3" key="1">
    <citation type="submission" date="2018-08" db="EMBL/GenBank/DDBJ databases">
        <authorList>
            <person name="Jin W."/>
            <person name="Wang H."/>
            <person name="Yang Y."/>
            <person name="Li M."/>
            <person name="Liu J."/>
        </authorList>
    </citation>
    <scope>NUCLEOTIDE SEQUENCE</scope>
    <source>
        <strain evidence="3">AESS21</strain>
    </source>
</reference>
<evidence type="ECO:0000256" key="1">
    <source>
        <dbReference type="SAM" id="MobiDB-lite"/>
    </source>
</evidence>
<reference evidence="3" key="2">
    <citation type="journal article" date="2021" name="Microorganisms">
        <title>Bacterial Dimethylsulfoniopropionate Biosynthesis in the East China Sea.</title>
        <authorList>
            <person name="Liu J."/>
            <person name="Zhang Y."/>
            <person name="Liu J."/>
            <person name="Zhong H."/>
            <person name="Williams B.T."/>
            <person name="Zheng Y."/>
            <person name="Curson A.R.J."/>
            <person name="Sun C."/>
            <person name="Sun H."/>
            <person name="Song D."/>
            <person name="Wagner Mackenzie B."/>
            <person name="Bermejo Martinez A."/>
            <person name="Todd J.D."/>
            <person name="Zhang X.H."/>
        </authorList>
    </citation>
    <scope>NUCLEOTIDE SEQUENCE</scope>
    <source>
        <strain evidence="3">AESS21</strain>
    </source>
</reference>
<evidence type="ECO:0008006" key="5">
    <source>
        <dbReference type="Google" id="ProtNLM"/>
    </source>
</evidence>
<dbReference type="InterPro" id="IPR007272">
    <property type="entry name" value="Sulf_transp_TsuA/YedE"/>
</dbReference>
<dbReference type="Proteomes" id="UP000705379">
    <property type="component" value="Unassembled WGS sequence"/>
</dbReference>
<accession>A0A944CI66</accession>
<evidence type="ECO:0000313" key="4">
    <source>
        <dbReference type="Proteomes" id="UP000705379"/>
    </source>
</evidence>
<gene>
    <name evidence="3" type="ORF">DYI23_21045</name>
</gene>
<dbReference type="RefSeq" id="WP_213218052.1">
    <property type="nucleotide sequence ID" value="NZ_QTKU01000007.1"/>
</dbReference>
<feature type="transmembrane region" description="Helical" evidence="2">
    <location>
        <begin position="6"/>
        <end position="21"/>
    </location>
</feature>